<keyword evidence="2" id="KW-1185">Reference proteome</keyword>
<organism evidence="1 2">
    <name type="scientific">Lepeophtheirus salmonis</name>
    <name type="common">Salmon louse</name>
    <name type="synonym">Caligus salmonis</name>
    <dbReference type="NCBI Taxonomy" id="72036"/>
    <lineage>
        <taxon>Eukaryota</taxon>
        <taxon>Metazoa</taxon>
        <taxon>Ecdysozoa</taxon>
        <taxon>Arthropoda</taxon>
        <taxon>Crustacea</taxon>
        <taxon>Multicrustacea</taxon>
        <taxon>Hexanauplia</taxon>
        <taxon>Copepoda</taxon>
        <taxon>Siphonostomatoida</taxon>
        <taxon>Caligidae</taxon>
        <taxon>Lepeophtheirus</taxon>
    </lineage>
</organism>
<gene>
    <name evidence="1" type="ORF">LSAA_5654</name>
</gene>
<evidence type="ECO:0000313" key="1">
    <source>
        <dbReference type="EMBL" id="CAF2848948.1"/>
    </source>
</evidence>
<dbReference type="AlphaFoldDB" id="A0A7R8H4M0"/>
<dbReference type="Proteomes" id="UP000675881">
    <property type="component" value="Chromosome 14"/>
</dbReference>
<sequence length="136" mass="15850">MHCSSKYLIEEIDNLINEERALDEKNRGTVVHTHDWIVMYSRNIIGERSNGWSIGIVPKTINSKFSESPVQVILDSLKHIKDREREAVTISFCGNIDIDEYDNYYNGLRASTFRLVFAYSSVMHYGLNFFSKHRQD</sequence>
<dbReference type="EMBL" id="HG994593">
    <property type="protein sequence ID" value="CAF2848948.1"/>
    <property type="molecule type" value="Genomic_DNA"/>
</dbReference>
<evidence type="ECO:0000313" key="2">
    <source>
        <dbReference type="Proteomes" id="UP000675881"/>
    </source>
</evidence>
<reference evidence="1" key="1">
    <citation type="submission" date="2021-02" db="EMBL/GenBank/DDBJ databases">
        <authorList>
            <person name="Bekaert M."/>
        </authorList>
    </citation>
    <scope>NUCLEOTIDE SEQUENCE</scope>
    <source>
        <strain evidence="1">IoA-00</strain>
    </source>
</reference>
<proteinExistence type="predicted"/>
<name>A0A7R8H4M0_LEPSM</name>
<accession>A0A7R8H4M0</accession>
<protein>
    <submittedName>
        <fullName evidence="1">(salmon louse) hypothetical protein</fullName>
    </submittedName>
</protein>